<organism evidence="1 2">
    <name type="scientific">Thermobacillus xylanilyticus</name>
    <dbReference type="NCBI Taxonomy" id="76633"/>
    <lineage>
        <taxon>Bacteria</taxon>
        <taxon>Bacillati</taxon>
        <taxon>Bacillota</taxon>
        <taxon>Bacilli</taxon>
        <taxon>Bacillales</taxon>
        <taxon>Paenibacillaceae</taxon>
        <taxon>Thermobacillus</taxon>
    </lineage>
</organism>
<protein>
    <submittedName>
        <fullName evidence="1">Uncharacterized protein</fullName>
    </submittedName>
</protein>
<comment type="caution">
    <text evidence="1">The sequence shown here is derived from an EMBL/GenBank/DDBJ whole genome shotgun (WGS) entry which is preliminary data.</text>
</comment>
<dbReference type="Proteomes" id="UP000681526">
    <property type="component" value="Unassembled WGS sequence"/>
</dbReference>
<accession>A0ABM8V0C2</accession>
<evidence type="ECO:0000313" key="1">
    <source>
        <dbReference type="EMBL" id="CAG5078599.1"/>
    </source>
</evidence>
<reference evidence="1 2" key="1">
    <citation type="submission" date="2021-04" db="EMBL/GenBank/DDBJ databases">
        <authorList>
            <person name="Rakotoarivonina H."/>
        </authorList>
    </citation>
    <scope>NUCLEOTIDE SEQUENCE [LARGE SCALE GENOMIC DNA]</scope>
    <source>
        <strain evidence="1 2">XE</strain>
    </source>
</reference>
<evidence type="ECO:0000313" key="2">
    <source>
        <dbReference type="Proteomes" id="UP000681526"/>
    </source>
</evidence>
<sequence length="80" mass="9481">MLTHPNITVHIQNGIVFKLSKAKFDISHLRERTSAIHGDEFTYYSDRKQKYFLWTKGFVSWINDIANSRSRGCINDHLRR</sequence>
<keyword evidence="2" id="KW-1185">Reference proteome</keyword>
<gene>
    <name evidence="1" type="primary">txxe 494</name>
    <name evidence="1" type="ORF">TXXE_02395</name>
</gene>
<proteinExistence type="predicted"/>
<dbReference type="EMBL" id="CAJRAY010000009">
    <property type="protein sequence ID" value="CAG5078599.1"/>
    <property type="molecule type" value="Genomic_DNA"/>
</dbReference>
<name>A0ABM8V0C2_THEXY</name>